<dbReference type="Gene3D" id="3.30.470.20">
    <property type="entry name" value="ATP-grasp fold, B domain"/>
    <property type="match status" value="1"/>
</dbReference>
<dbReference type="InterPro" id="IPR032875">
    <property type="entry name" value="Succ_CoA_lig_flav_dom"/>
</dbReference>
<dbReference type="PANTHER" id="PTHR42793:SF4">
    <property type="entry name" value="BLL6376 PROTEIN"/>
    <property type="match status" value="1"/>
</dbReference>
<dbReference type="SUPFAM" id="SSF56059">
    <property type="entry name" value="Glutathione synthetase ATP-binding domain-like"/>
    <property type="match status" value="1"/>
</dbReference>
<name>A0A381QXX3_9ZZZZ</name>
<dbReference type="Gene3D" id="3.40.50.720">
    <property type="entry name" value="NAD(P)-binding Rossmann-like Domain"/>
    <property type="match status" value="1"/>
</dbReference>
<dbReference type="GO" id="GO:0046872">
    <property type="term" value="F:metal ion binding"/>
    <property type="evidence" value="ECO:0007669"/>
    <property type="project" value="InterPro"/>
</dbReference>
<dbReference type="Gene3D" id="3.30.1490.20">
    <property type="entry name" value="ATP-grasp fold, A domain"/>
    <property type="match status" value="1"/>
</dbReference>
<accession>A0A381QXX3</accession>
<dbReference type="EMBL" id="UINC01001588">
    <property type="protein sequence ID" value="SUZ84275.1"/>
    <property type="molecule type" value="Genomic_DNA"/>
</dbReference>
<dbReference type="InterPro" id="IPR013815">
    <property type="entry name" value="ATP_grasp_subdomain_1"/>
</dbReference>
<dbReference type="Gene3D" id="3.40.50.261">
    <property type="entry name" value="Succinyl-CoA synthetase domains"/>
    <property type="match status" value="2"/>
</dbReference>
<dbReference type="InterPro" id="IPR011761">
    <property type="entry name" value="ATP-grasp"/>
</dbReference>
<evidence type="ECO:0000259" key="2">
    <source>
        <dbReference type="PROSITE" id="PS50975"/>
    </source>
</evidence>
<sequence>MAIVSATAGRPTNGRPEPVSLQSSVLSEPSTQEFPLEMTVDRSDTLSPLFHPTSLAIIGASNNPARIGGRPLRYTRDAGFAGRIYPINPNRELVQGLPAFDNITDVPEPVDTAIIAVPAASVVETAEACAAAGVKAAVIFSAGFAEMGESGRQQQAALSNIAHSSGMRIVGPNCLGVYNAEHGFFGTFTSTIEAGWPKPGTVGLVSQSGAYGSHLSLLATLRGIGIRFWLTTGNECDVDVAETIGWLAQQAGVSVIVAYAEGISDRDRFFAALVLAHQQGKPVIFQKVGRTGVGAAAVRSHTASLAGTDAVYDGVFRQFGVYRARDTEEMLDVAYAASFGILPASRRIGLMSISGGVGVQMADEAVERGLEVTPMSAVAQTRLKTLLPFASPRNPVDITAQVFNNPELVGANLEVMLEEETYDSIVAFFTFVGAAKTMVDPISETLRLAKEAHPSCLLILSIVGPKEVVSRYEESGCPVFEDPTRAVRAVDALSRFSEAFARRAPSVTIAGQSETHLPPSPISEVVAKRLLSDAGLPVVNERVCVTADEAVAAAIELGLPVALKIASPDIVHKTEFGGVELALNTTADVRNAFVAVTGRTKMAHPEARLEGVLVSPMVTGGVETIFGVQDDPTFGPVVMFGLGGIFVETLNDVSFRVAPFDEEEAHRMMRELQGFGVLDGARGLPRCDLDALASALAALSRFAAQHSGQLESAELNPVVALPAGQGLIGLDAVIVAKA</sequence>
<dbReference type="Pfam" id="PF13549">
    <property type="entry name" value="ATP-grasp_5"/>
    <property type="match status" value="1"/>
</dbReference>
<feature type="domain" description="ATP-grasp" evidence="2">
    <location>
        <begin position="528"/>
        <end position="564"/>
    </location>
</feature>
<organism evidence="3">
    <name type="scientific">marine metagenome</name>
    <dbReference type="NCBI Taxonomy" id="408172"/>
    <lineage>
        <taxon>unclassified sequences</taxon>
        <taxon>metagenomes</taxon>
        <taxon>ecological metagenomes</taxon>
    </lineage>
</organism>
<reference evidence="3" key="1">
    <citation type="submission" date="2018-05" db="EMBL/GenBank/DDBJ databases">
        <authorList>
            <person name="Lanie J.A."/>
            <person name="Ng W.-L."/>
            <person name="Kazmierczak K.M."/>
            <person name="Andrzejewski T.M."/>
            <person name="Davidsen T.M."/>
            <person name="Wayne K.J."/>
            <person name="Tettelin H."/>
            <person name="Glass J.I."/>
            <person name="Rusch D."/>
            <person name="Podicherti R."/>
            <person name="Tsui H.-C.T."/>
            <person name="Winkler M.E."/>
        </authorList>
    </citation>
    <scope>NUCLEOTIDE SEQUENCE</scope>
</reference>
<dbReference type="SUPFAM" id="SSF52210">
    <property type="entry name" value="Succinyl-CoA synthetase domains"/>
    <property type="match status" value="2"/>
</dbReference>
<dbReference type="AlphaFoldDB" id="A0A381QXX3"/>
<dbReference type="InterPro" id="IPR003781">
    <property type="entry name" value="CoA-bd"/>
</dbReference>
<dbReference type="PANTHER" id="PTHR42793">
    <property type="entry name" value="COA BINDING DOMAIN CONTAINING PROTEIN"/>
    <property type="match status" value="1"/>
</dbReference>
<gene>
    <name evidence="3" type="ORF">METZ01_LOCUS37129</name>
</gene>
<proteinExistence type="predicted"/>
<dbReference type="GO" id="GO:0005524">
    <property type="term" value="F:ATP binding"/>
    <property type="evidence" value="ECO:0007669"/>
    <property type="project" value="InterPro"/>
</dbReference>
<dbReference type="FunFam" id="3.30.1490.20:FF:000020">
    <property type="entry name" value="Protein lysine acetyltransferase"/>
    <property type="match status" value="1"/>
</dbReference>
<dbReference type="SMART" id="SM00881">
    <property type="entry name" value="CoA_binding"/>
    <property type="match status" value="1"/>
</dbReference>
<feature type="region of interest" description="Disordered" evidence="1">
    <location>
        <begin position="1"/>
        <end position="34"/>
    </location>
</feature>
<dbReference type="SUPFAM" id="SSF51735">
    <property type="entry name" value="NAD(P)-binding Rossmann-fold domains"/>
    <property type="match status" value="1"/>
</dbReference>
<evidence type="ECO:0000256" key="1">
    <source>
        <dbReference type="SAM" id="MobiDB-lite"/>
    </source>
</evidence>
<dbReference type="Pfam" id="PF13380">
    <property type="entry name" value="CoA_binding_2"/>
    <property type="match status" value="1"/>
</dbReference>
<dbReference type="InterPro" id="IPR036291">
    <property type="entry name" value="NAD(P)-bd_dom_sf"/>
</dbReference>
<dbReference type="InterPro" id="IPR016102">
    <property type="entry name" value="Succinyl-CoA_synth-like"/>
</dbReference>
<dbReference type="PROSITE" id="PS50975">
    <property type="entry name" value="ATP_GRASP"/>
    <property type="match status" value="1"/>
</dbReference>
<feature type="compositionally biased region" description="Polar residues" evidence="1">
    <location>
        <begin position="20"/>
        <end position="33"/>
    </location>
</feature>
<protein>
    <recommendedName>
        <fullName evidence="2">ATP-grasp domain-containing protein</fullName>
    </recommendedName>
</protein>
<dbReference type="Pfam" id="PF13607">
    <property type="entry name" value="Succ_CoA_lig"/>
    <property type="match status" value="1"/>
</dbReference>
<evidence type="ECO:0000313" key="3">
    <source>
        <dbReference type="EMBL" id="SUZ84275.1"/>
    </source>
</evidence>